<gene>
    <name evidence="12" type="primary">Top3b</name>
    <name evidence="12" type="ORF">T11_14477</name>
</gene>
<dbReference type="InterPro" id="IPR013824">
    <property type="entry name" value="Topo_IA_cen_sub1"/>
</dbReference>
<feature type="transmembrane region" description="Helical" evidence="9">
    <location>
        <begin position="16"/>
        <end position="35"/>
    </location>
</feature>
<dbReference type="InterPro" id="IPR023406">
    <property type="entry name" value="Topo_IA_AS"/>
</dbReference>
<feature type="domain" description="Toprim" evidence="10">
    <location>
        <begin position="64"/>
        <end position="212"/>
    </location>
</feature>
<comment type="function">
    <text evidence="7">Introduces a single-strand break via transesterification at a target site in duplex DNA. Releases the supercoiling and torsional tension of DNA introduced during the DNA replication and transcription by transiently cleaving and rejoining one strand of the DNA duplex. The scissile phosphodiester is attacked by the catalytic tyrosine of the enzyme, resulting in the formation of a DNA-(5'-phosphotyrosyl)-enzyme intermediate and the expulsion of a 3'-OH DNA strand.</text>
</comment>
<evidence type="ECO:0000256" key="3">
    <source>
        <dbReference type="ARBA" id="ARBA00012891"/>
    </source>
</evidence>
<dbReference type="InterPro" id="IPR013497">
    <property type="entry name" value="Topo_IA_cen"/>
</dbReference>
<dbReference type="GO" id="GO:0006265">
    <property type="term" value="P:DNA topological change"/>
    <property type="evidence" value="ECO:0007669"/>
    <property type="project" value="InterPro"/>
</dbReference>
<keyword evidence="6 7" id="KW-0413">Isomerase</keyword>
<keyword evidence="5 7" id="KW-0238">DNA-binding</keyword>
<evidence type="ECO:0000256" key="5">
    <source>
        <dbReference type="ARBA" id="ARBA00023125"/>
    </source>
</evidence>
<dbReference type="InterPro" id="IPR034144">
    <property type="entry name" value="TOPRIM_TopoIII"/>
</dbReference>
<dbReference type="EMBL" id="JYDP01000003">
    <property type="protein sequence ID" value="KRZ18349.1"/>
    <property type="molecule type" value="Genomic_DNA"/>
</dbReference>
<dbReference type="Pfam" id="PF23546">
    <property type="entry name" value="Zn_ribbon_TOP3B"/>
    <property type="match status" value="1"/>
</dbReference>
<dbReference type="SMART" id="SM00493">
    <property type="entry name" value="TOPRIM"/>
    <property type="match status" value="1"/>
</dbReference>
<dbReference type="PANTHER" id="PTHR11390">
    <property type="entry name" value="PROKARYOTIC DNA TOPOISOMERASE"/>
    <property type="match status" value="1"/>
</dbReference>
<proteinExistence type="inferred from homology"/>
<dbReference type="Proteomes" id="UP000055024">
    <property type="component" value="Unassembled WGS sequence"/>
</dbReference>
<dbReference type="Gene3D" id="2.70.20.10">
    <property type="entry name" value="Topoisomerase I, domain 3"/>
    <property type="match status" value="1"/>
</dbReference>
<feature type="non-terminal residue" evidence="12">
    <location>
        <position position="1"/>
    </location>
</feature>
<dbReference type="GO" id="GO:0006310">
    <property type="term" value="P:DNA recombination"/>
    <property type="evidence" value="ECO:0007669"/>
    <property type="project" value="TreeGrafter"/>
</dbReference>
<evidence type="ECO:0000259" key="10">
    <source>
        <dbReference type="PROSITE" id="PS50880"/>
    </source>
</evidence>
<keyword evidence="4 7" id="KW-0799">Topoisomerase</keyword>
<dbReference type="SMART" id="SM00436">
    <property type="entry name" value="TOP1Bc"/>
    <property type="match status" value="1"/>
</dbReference>
<evidence type="ECO:0000259" key="11">
    <source>
        <dbReference type="PROSITE" id="PS52039"/>
    </source>
</evidence>
<keyword evidence="9" id="KW-1133">Transmembrane helix</keyword>
<dbReference type="GO" id="GO:0003917">
    <property type="term" value="F:DNA topoisomerase type I (single strand cut, ATP-independent) activity"/>
    <property type="evidence" value="ECO:0007669"/>
    <property type="project" value="UniProtKB-EC"/>
</dbReference>
<dbReference type="OrthoDB" id="430051at2759"/>
<dbReference type="InterPro" id="IPR003601">
    <property type="entry name" value="Topo_IA_2"/>
</dbReference>
<evidence type="ECO:0000256" key="9">
    <source>
        <dbReference type="SAM" id="Phobius"/>
    </source>
</evidence>
<keyword evidence="13" id="KW-1185">Reference proteome</keyword>
<organism evidence="12 13">
    <name type="scientific">Trichinella zimbabwensis</name>
    <dbReference type="NCBI Taxonomy" id="268475"/>
    <lineage>
        <taxon>Eukaryota</taxon>
        <taxon>Metazoa</taxon>
        <taxon>Ecdysozoa</taxon>
        <taxon>Nematoda</taxon>
        <taxon>Enoplea</taxon>
        <taxon>Dorylaimia</taxon>
        <taxon>Trichinellida</taxon>
        <taxon>Trichinellidae</taxon>
        <taxon>Trichinella</taxon>
    </lineage>
</organism>
<dbReference type="InterPro" id="IPR013825">
    <property type="entry name" value="Topo_IA_cen_sub2"/>
</dbReference>
<dbReference type="GO" id="GO:0005634">
    <property type="term" value="C:nucleus"/>
    <property type="evidence" value="ECO:0007669"/>
    <property type="project" value="TreeGrafter"/>
</dbReference>
<name>A0A0V1I674_9BILA</name>
<feature type="region of interest" description="Disordered" evidence="8">
    <location>
        <begin position="461"/>
        <end position="481"/>
    </location>
</feature>
<dbReference type="InterPro" id="IPR003602">
    <property type="entry name" value="Topo_IA_DNA-bd_dom"/>
</dbReference>
<evidence type="ECO:0000256" key="1">
    <source>
        <dbReference type="ARBA" id="ARBA00000213"/>
    </source>
</evidence>
<protein>
    <recommendedName>
        <fullName evidence="3 7">DNA topoisomerase</fullName>
        <ecNumber evidence="3 7">5.6.2.1</ecNumber>
    </recommendedName>
</protein>
<evidence type="ECO:0000256" key="2">
    <source>
        <dbReference type="ARBA" id="ARBA00009446"/>
    </source>
</evidence>
<dbReference type="EC" id="5.6.2.1" evidence="3 7"/>
<dbReference type="Pfam" id="PF01131">
    <property type="entry name" value="Topoisom_bac"/>
    <property type="match status" value="1"/>
</dbReference>
<dbReference type="Gene3D" id="3.40.50.140">
    <property type="match status" value="1"/>
</dbReference>
<dbReference type="STRING" id="268475.A0A0V1I674"/>
<feature type="domain" description="Topo IA-type catalytic" evidence="11">
    <location>
        <begin position="253"/>
        <end position="680"/>
    </location>
</feature>
<dbReference type="InterPro" id="IPR006171">
    <property type="entry name" value="TOPRIM_dom"/>
</dbReference>
<dbReference type="FunFam" id="1.10.290.10:FF:000001">
    <property type="entry name" value="DNA topoisomerase"/>
    <property type="match status" value="1"/>
</dbReference>
<dbReference type="CDD" id="cd03362">
    <property type="entry name" value="TOPRIM_TopoIA_TopoIII"/>
    <property type="match status" value="1"/>
</dbReference>
<dbReference type="FunFam" id="3.40.50.140:FF:000002">
    <property type="entry name" value="DNA topoisomerase"/>
    <property type="match status" value="1"/>
</dbReference>
<accession>A0A0V1I674</accession>
<dbReference type="Gene3D" id="1.10.460.10">
    <property type="entry name" value="Topoisomerase I, domain 2"/>
    <property type="match status" value="1"/>
</dbReference>
<dbReference type="CDD" id="cd00186">
    <property type="entry name" value="TOP1Ac"/>
    <property type="match status" value="1"/>
</dbReference>
<comment type="caution">
    <text evidence="12">The sequence shown here is derived from an EMBL/GenBank/DDBJ whole genome shotgun (WGS) entry which is preliminary data.</text>
</comment>
<comment type="catalytic activity">
    <reaction evidence="1 7">
        <text>ATP-independent breakage of single-stranded DNA, followed by passage and rejoining.</text>
        <dbReference type="EC" id="5.6.2.1"/>
    </reaction>
</comment>
<keyword evidence="9" id="KW-0472">Membrane</keyword>
<dbReference type="GO" id="GO:0003677">
    <property type="term" value="F:DNA binding"/>
    <property type="evidence" value="ECO:0007669"/>
    <property type="project" value="UniProtKB-KW"/>
</dbReference>
<dbReference type="InterPro" id="IPR000380">
    <property type="entry name" value="Topo_IA"/>
</dbReference>
<dbReference type="AlphaFoldDB" id="A0A0V1I674"/>
<dbReference type="GO" id="GO:0006281">
    <property type="term" value="P:DNA repair"/>
    <property type="evidence" value="ECO:0007669"/>
    <property type="project" value="TreeGrafter"/>
</dbReference>
<dbReference type="PRINTS" id="PR00417">
    <property type="entry name" value="PRTPISMRASEI"/>
</dbReference>
<evidence type="ECO:0000256" key="4">
    <source>
        <dbReference type="ARBA" id="ARBA00023029"/>
    </source>
</evidence>
<dbReference type="PROSITE" id="PS52039">
    <property type="entry name" value="TOPO_IA_2"/>
    <property type="match status" value="1"/>
</dbReference>
<comment type="similarity">
    <text evidence="2 7">Belongs to the type IA topoisomerase family.</text>
</comment>
<evidence type="ECO:0000256" key="8">
    <source>
        <dbReference type="SAM" id="MobiDB-lite"/>
    </source>
</evidence>
<dbReference type="Gene3D" id="1.10.290.10">
    <property type="entry name" value="Topoisomerase I, domain 4"/>
    <property type="match status" value="1"/>
</dbReference>
<dbReference type="SUPFAM" id="SSF56712">
    <property type="entry name" value="Prokaryotic type I DNA topoisomerase"/>
    <property type="match status" value="1"/>
</dbReference>
<dbReference type="InterPro" id="IPR023405">
    <property type="entry name" value="Topo_IA_core_domain"/>
</dbReference>
<dbReference type="SMART" id="SM00437">
    <property type="entry name" value="TOP1Ac"/>
    <property type="match status" value="1"/>
</dbReference>
<evidence type="ECO:0000313" key="12">
    <source>
        <dbReference type="EMBL" id="KRZ18349.1"/>
    </source>
</evidence>
<reference evidence="12 13" key="1">
    <citation type="submission" date="2015-01" db="EMBL/GenBank/DDBJ databases">
        <title>Evolution of Trichinella species and genotypes.</title>
        <authorList>
            <person name="Korhonen P.K."/>
            <person name="Edoardo P."/>
            <person name="Giuseppe L.R."/>
            <person name="Gasser R.B."/>
        </authorList>
    </citation>
    <scope>NUCLEOTIDE SEQUENCE [LARGE SCALE GENOMIC DNA]</scope>
    <source>
        <strain evidence="12">ISS1029</strain>
    </source>
</reference>
<dbReference type="Pfam" id="PF01751">
    <property type="entry name" value="Toprim"/>
    <property type="match status" value="1"/>
</dbReference>
<dbReference type="PANTHER" id="PTHR11390:SF20">
    <property type="entry name" value="DNA TOPOISOMERASE 3-BETA-1"/>
    <property type="match status" value="1"/>
</dbReference>
<evidence type="ECO:0000256" key="6">
    <source>
        <dbReference type="ARBA" id="ARBA00023235"/>
    </source>
</evidence>
<evidence type="ECO:0000313" key="13">
    <source>
        <dbReference type="Proteomes" id="UP000055024"/>
    </source>
</evidence>
<keyword evidence="9" id="KW-0812">Transmembrane</keyword>
<dbReference type="InterPro" id="IPR056452">
    <property type="entry name" value="Zn_ribbon_TOP3B"/>
</dbReference>
<dbReference type="InterPro" id="IPR013826">
    <property type="entry name" value="Topo_IA_cen_sub3"/>
</dbReference>
<sequence length="1018" mass="115009">LPFSKSMALIYNLRKYCNLMIILLSIVWTIVIYSVCKDFNADIVVELLRCSEKQLQFILLTMKVVLMVAEKPLLAKSIAEILSNGRMSTRRGFNGACSIHEYNGDFFGQPVRFKMTSTCGHVMTMNFPKKYNDWDRVDPATLFHADVIKEEANPKLKMVNFLASEGRGVDYLVLWLDCDKEGENICFEVIDIVQPMMRNPNDQRAIYRALFSSLAPQDILKVNCFFFVSVLISFSEMQCQHSFKAMSKLGRPNKLQAISVDTRQELDLRIGCAFTRFQTRFFHEKYGNVDSKLISYGPCQTPTLGFCVARLDEMKNFKPEPYWSMRAVVTSDGGGSTMTASWARQQLFDQEVFNVLFSRAKRQRFATVVSVTTTKKQKQKPAALNTVELLRVGSSRLHLGPQQTMHIAEHLYTNGLISYPRTETTRYASNFDFHSVLGPLARGGQFASVAQGILDRGVRMPKSGQDAGDHPPITPLGHVGEPRFTSTSEARLYEYVVCHFLATLMGNCVYELRTIQLDLAGERFTLTSSRPIDPGFTEVFTWQQVTANDDSLPATVNVGDQWNVVNLLMDQGQTSPPDHLTETELITLMERHGIGTDASIPVHINNICQRNYVTVQESSRRLVPTQLGVILVHGYWKIDCQLVEAEMRSAIEHQLLLIADGQANPASMKEHILDIFTKKFHYFVENVALMDALFEDTFQTLADSGKPFSRCGRCRRYMKIVLQGKKRLYCATCQLTYPLPRGSTISFRPLNDAKCPLDGFDLIYCVNGGNGGDHALCPYCFSNPPFEDMRPEQACNRCTHPTCPYSSRTLAVAICEYCARTVAKGTFRGSLLLDPGSAPKWQLCCNQCKFKVRIFKGAKMVRVTDDHCNQCNSRLVHVIYTQVGLDFWEFLFTNPEMDELITLFPTVNQRKNVASLVMVNLENCVDLNGKSTGQLAKNWQQPQTVTVPPAYKKRRRQITATVTQIGQEVVHVFVGVAQVEGGVVEVVRIDHMQIHLPVIRFKSSVHDCTLVESKFHIL</sequence>
<dbReference type="PROSITE" id="PS00396">
    <property type="entry name" value="TOPO_IA_1"/>
    <property type="match status" value="1"/>
</dbReference>
<evidence type="ECO:0000256" key="7">
    <source>
        <dbReference type="RuleBase" id="RU362092"/>
    </source>
</evidence>
<dbReference type="PROSITE" id="PS50880">
    <property type="entry name" value="TOPRIM"/>
    <property type="match status" value="1"/>
</dbReference>